<name>G6XFD2_9PROT</name>
<protein>
    <submittedName>
        <fullName evidence="1">Uncharacterized protein</fullName>
    </submittedName>
</protein>
<dbReference type="PATRIC" id="fig|1088869.3.peg.198"/>
<dbReference type="EMBL" id="AGQV01000001">
    <property type="protein sequence ID" value="EHH68890.1"/>
    <property type="molecule type" value="Genomic_DNA"/>
</dbReference>
<evidence type="ECO:0000313" key="2">
    <source>
        <dbReference type="Proteomes" id="UP000004949"/>
    </source>
</evidence>
<dbReference type="Proteomes" id="UP000004949">
    <property type="component" value="Unassembled WGS sequence"/>
</dbReference>
<organism evidence="1 2">
    <name type="scientific">Gluconobacter morbifer G707</name>
    <dbReference type="NCBI Taxonomy" id="1088869"/>
    <lineage>
        <taxon>Bacteria</taxon>
        <taxon>Pseudomonadati</taxon>
        <taxon>Pseudomonadota</taxon>
        <taxon>Alphaproteobacteria</taxon>
        <taxon>Acetobacterales</taxon>
        <taxon>Acetobacteraceae</taxon>
        <taxon>Gluconobacter</taxon>
    </lineage>
</organism>
<keyword evidence="2" id="KW-1185">Reference proteome</keyword>
<reference evidence="1 2" key="1">
    <citation type="submission" date="2011-10" db="EMBL/GenBank/DDBJ databases">
        <title>Genome sequence of Gluconobacter morbifer G707, isolated from Drosophila gut.</title>
        <authorList>
            <person name="Lee W.-J."/>
            <person name="Kim E.-K."/>
        </authorList>
    </citation>
    <scope>NUCLEOTIDE SEQUENCE [LARGE SCALE GENOMIC DNA]</scope>
    <source>
        <strain evidence="1 2">G707</strain>
    </source>
</reference>
<gene>
    <name evidence="1" type="ORF">GMO_01970</name>
</gene>
<dbReference type="AlphaFoldDB" id="G6XFD2"/>
<evidence type="ECO:0000313" key="1">
    <source>
        <dbReference type="EMBL" id="EHH68890.1"/>
    </source>
</evidence>
<proteinExistence type="predicted"/>
<accession>G6XFD2</accession>
<sequence>MSGVRAAPDELDIFTAEGAQGCADLEHDALDAARPPVVQEMEQQIVNVDPQDHDVLSLR</sequence>
<comment type="caution">
    <text evidence="1">The sequence shown here is derived from an EMBL/GenBank/DDBJ whole genome shotgun (WGS) entry which is preliminary data.</text>
</comment>